<proteinExistence type="predicted"/>
<evidence type="ECO:0000313" key="3">
    <source>
        <dbReference type="EMBL" id="QJD31298.1"/>
    </source>
</evidence>
<dbReference type="EMBL" id="CP046565">
    <property type="protein sequence ID" value="QJD31298.1"/>
    <property type="molecule type" value="Genomic_DNA"/>
</dbReference>
<sequence>MFPKTTAANPDACCPPRSCQGFTLIEVLISVFVFAVALLGLAALQITARKTAFESAQRSLAAAIGQDVLERMRLNTEALASYTATINANTTFSDSLDCMGPANLAACDRRDFQRSLLGATETTGTGANVSTVGGLTNPTLCVTSSNAGGSGRYTVTIVWRGRDSSLPEAGSENASDTCGNGQYGTNNEYRRLFRISTYICREGVSGGCI</sequence>
<dbReference type="NCBIfam" id="TIGR02523">
    <property type="entry name" value="type_IV_pilV"/>
    <property type="match status" value="1"/>
</dbReference>
<dbReference type="InterPro" id="IPR012902">
    <property type="entry name" value="N_methyl_site"/>
</dbReference>
<gene>
    <name evidence="3" type="primary">pilV</name>
    <name evidence="3" type="ORF">GNH96_02775</name>
</gene>
<dbReference type="InterPro" id="IPR054402">
    <property type="entry name" value="Tt1218-like_dom"/>
</dbReference>
<dbReference type="Pfam" id="PF22150">
    <property type="entry name" value="Tt1218-like"/>
    <property type="match status" value="1"/>
</dbReference>
<dbReference type="NCBIfam" id="TIGR02532">
    <property type="entry name" value="IV_pilin_GFxxxE"/>
    <property type="match status" value="1"/>
</dbReference>
<dbReference type="PROSITE" id="PS00409">
    <property type="entry name" value="PROKAR_NTER_METHYL"/>
    <property type="match status" value="1"/>
</dbReference>
<dbReference type="KEGG" id="metu:GNH96_02775"/>
<organism evidence="3 4">
    <name type="scientific">Methylococcus geothermalis</name>
    <dbReference type="NCBI Taxonomy" id="2681310"/>
    <lineage>
        <taxon>Bacteria</taxon>
        <taxon>Pseudomonadati</taxon>
        <taxon>Pseudomonadota</taxon>
        <taxon>Gammaproteobacteria</taxon>
        <taxon>Methylococcales</taxon>
        <taxon>Methylococcaceae</taxon>
        <taxon>Methylococcus</taxon>
    </lineage>
</organism>
<keyword evidence="1" id="KW-1133">Transmembrane helix</keyword>
<evidence type="ECO:0000256" key="1">
    <source>
        <dbReference type="SAM" id="Phobius"/>
    </source>
</evidence>
<dbReference type="Pfam" id="PF07963">
    <property type="entry name" value="N_methyl"/>
    <property type="match status" value="1"/>
</dbReference>
<keyword evidence="4" id="KW-1185">Reference proteome</keyword>
<keyword evidence="1" id="KW-0472">Membrane</keyword>
<feature type="transmembrane region" description="Helical" evidence="1">
    <location>
        <begin position="27"/>
        <end position="48"/>
    </location>
</feature>
<accession>A0A858QBM7</accession>
<dbReference type="Proteomes" id="UP000503004">
    <property type="component" value="Chromosome"/>
</dbReference>
<reference evidence="4" key="1">
    <citation type="submission" date="2019-12" db="EMBL/GenBank/DDBJ databases">
        <authorList>
            <person name="Awala S.I."/>
            <person name="Rhee S.K."/>
        </authorList>
    </citation>
    <scope>NUCLEOTIDE SEQUENCE [LARGE SCALE GENOMIC DNA]</scope>
    <source>
        <strain evidence="4">IM1</strain>
    </source>
</reference>
<keyword evidence="1" id="KW-0812">Transmembrane</keyword>
<evidence type="ECO:0000313" key="4">
    <source>
        <dbReference type="Proteomes" id="UP000503004"/>
    </source>
</evidence>
<dbReference type="InterPro" id="IPR013362">
    <property type="entry name" value="Pilus_4_PilV"/>
</dbReference>
<name>A0A858QBM7_9GAMM</name>
<feature type="domain" description="Type IV pilin Tt1218-like" evidence="2">
    <location>
        <begin position="43"/>
        <end position="107"/>
    </location>
</feature>
<evidence type="ECO:0000259" key="2">
    <source>
        <dbReference type="Pfam" id="PF22150"/>
    </source>
</evidence>
<protein>
    <submittedName>
        <fullName evidence="3">Type IV pilus modification protein PilV</fullName>
    </submittedName>
</protein>
<dbReference type="AlphaFoldDB" id="A0A858QBM7"/>